<dbReference type="InterPro" id="IPR058594">
    <property type="entry name" value="PB1-like_dom_pln"/>
</dbReference>
<feature type="region of interest" description="Disordered" evidence="1">
    <location>
        <begin position="235"/>
        <end position="270"/>
    </location>
</feature>
<evidence type="ECO:0000256" key="1">
    <source>
        <dbReference type="SAM" id="MobiDB-lite"/>
    </source>
</evidence>
<feature type="compositionally biased region" description="Acidic residues" evidence="1">
    <location>
        <begin position="256"/>
        <end position="270"/>
    </location>
</feature>
<name>A0A9Q1KA97_9CARY</name>
<sequence length="556" mass="62626">MDDAACKDAPVEGPDDVTLEINYGGVFEKGESDLKYKGGGSRTLWPVDADLLSYFEVKGLAEDVGFTNIEEIYYVIPWLSMKDGIRPLKTDYDSLDMAECVRKTKKISAYIVHKVDEAVVIPPALPNCEAEKETCTSKEPKSVDRKRVKHVASKRTSPRGKVPTSNATHVTSKEKGPTTTVNNSWSNEKGPGTAGDISATVGSKLPKERVPFVSATVESAKVKDDRSDSPIPWDVLVGGDTLSGSSRTSVYKPESNEWEDVDDDDDDDDDVLETEEDVLEHDLHNVEDIETSDEDWEVANNNLRKFKEAREVEAQRAAAECRSEVRIACENDSEYEESDAELDTPPTTDEEDNMILRRRKKKKRVKIDKHTDYKKLTWEVGMTFGTMEKFKEAVIRFALAQGYDLTFNVSDSKRRREEMRATYVVKTVINHHVCTRDMRKNRQLKSSWVVNYYLMKFKDNPHWSAKDIINTVKLQPEIQQMPTPSQAQRGRGRPTSRRRGRGLGRGRGRTTERGREGERIRTNDNASTSEATSMVDVEVGHFLSQASVGSSCLPQP</sequence>
<feature type="compositionally biased region" description="Polar residues" evidence="1">
    <location>
        <begin position="477"/>
        <end position="488"/>
    </location>
</feature>
<dbReference type="Pfam" id="PF26130">
    <property type="entry name" value="PB1-like"/>
    <property type="match status" value="1"/>
</dbReference>
<dbReference type="Proteomes" id="UP001153076">
    <property type="component" value="Unassembled WGS sequence"/>
</dbReference>
<feature type="domain" description="PB1-like" evidence="2">
    <location>
        <begin position="15"/>
        <end position="113"/>
    </location>
</feature>
<dbReference type="EMBL" id="JAKOGI010000227">
    <property type="protein sequence ID" value="KAJ8439191.1"/>
    <property type="molecule type" value="Genomic_DNA"/>
</dbReference>
<proteinExistence type="predicted"/>
<feature type="compositionally biased region" description="Basic and acidic residues" evidence="1">
    <location>
        <begin position="509"/>
        <end position="522"/>
    </location>
</feature>
<feature type="compositionally biased region" description="Basic residues" evidence="1">
    <location>
        <begin position="490"/>
        <end position="508"/>
    </location>
</feature>
<feature type="region of interest" description="Disordered" evidence="1">
    <location>
        <begin position="475"/>
        <end position="533"/>
    </location>
</feature>
<feature type="compositionally biased region" description="Polar residues" evidence="1">
    <location>
        <begin position="177"/>
        <end position="187"/>
    </location>
</feature>
<comment type="caution">
    <text evidence="3">The sequence shown here is derived from an EMBL/GenBank/DDBJ whole genome shotgun (WGS) entry which is preliminary data.</text>
</comment>
<organism evidence="3 4">
    <name type="scientific">Carnegiea gigantea</name>
    <dbReference type="NCBI Taxonomy" id="171969"/>
    <lineage>
        <taxon>Eukaryota</taxon>
        <taxon>Viridiplantae</taxon>
        <taxon>Streptophyta</taxon>
        <taxon>Embryophyta</taxon>
        <taxon>Tracheophyta</taxon>
        <taxon>Spermatophyta</taxon>
        <taxon>Magnoliopsida</taxon>
        <taxon>eudicotyledons</taxon>
        <taxon>Gunneridae</taxon>
        <taxon>Pentapetalae</taxon>
        <taxon>Caryophyllales</taxon>
        <taxon>Cactineae</taxon>
        <taxon>Cactaceae</taxon>
        <taxon>Cactoideae</taxon>
        <taxon>Echinocereeae</taxon>
        <taxon>Carnegiea</taxon>
    </lineage>
</organism>
<evidence type="ECO:0000313" key="4">
    <source>
        <dbReference type="Proteomes" id="UP001153076"/>
    </source>
</evidence>
<feature type="compositionally biased region" description="Basic and acidic residues" evidence="1">
    <location>
        <begin position="135"/>
        <end position="145"/>
    </location>
</feature>
<feature type="compositionally biased region" description="Polar residues" evidence="1">
    <location>
        <begin position="523"/>
        <end position="532"/>
    </location>
</feature>
<protein>
    <recommendedName>
        <fullName evidence="2">PB1-like domain-containing protein</fullName>
    </recommendedName>
</protein>
<accession>A0A9Q1KA97</accession>
<evidence type="ECO:0000313" key="3">
    <source>
        <dbReference type="EMBL" id="KAJ8439191.1"/>
    </source>
</evidence>
<keyword evidence="4" id="KW-1185">Reference proteome</keyword>
<gene>
    <name evidence="3" type="ORF">Cgig2_003404</name>
</gene>
<reference evidence="3" key="1">
    <citation type="submission" date="2022-04" db="EMBL/GenBank/DDBJ databases">
        <title>Carnegiea gigantea Genome sequencing and assembly v2.</title>
        <authorList>
            <person name="Copetti D."/>
            <person name="Sanderson M.J."/>
            <person name="Burquez A."/>
            <person name="Wojciechowski M.F."/>
        </authorList>
    </citation>
    <scope>NUCLEOTIDE SEQUENCE</scope>
    <source>
        <strain evidence="3">SGP5-SGP5p</strain>
        <tissue evidence="3">Aerial part</tissue>
    </source>
</reference>
<evidence type="ECO:0000259" key="2">
    <source>
        <dbReference type="Pfam" id="PF26130"/>
    </source>
</evidence>
<feature type="compositionally biased region" description="Basic residues" evidence="1">
    <location>
        <begin position="146"/>
        <end position="158"/>
    </location>
</feature>
<feature type="region of interest" description="Disordered" evidence="1">
    <location>
        <begin position="135"/>
        <end position="194"/>
    </location>
</feature>
<dbReference type="AlphaFoldDB" id="A0A9Q1KA97"/>